<protein>
    <submittedName>
        <fullName evidence="2">Uncharacterized protein</fullName>
    </submittedName>
</protein>
<accession>A0ABS6XDT7</accession>
<comment type="caution">
    <text evidence="2">The sequence shown here is derived from an EMBL/GenBank/DDBJ whole genome shotgun (WGS) entry which is preliminary data.</text>
</comment>
<evidence type="ECO:0000313" key="3">
    <source>
        <dbReference type="Proteomes" id="UP000774935"/>
    </source>
</evidence>
<gene>
    <name evidence="2" type="ORF">KYK27_13890</name>
</gene>
<reference evidence="2 3" key="1">
    <citation type="submission" date="2021-07" db="EMBL/GenBank/DDBJ databases">
        <authorList>
            <person name="Kim M.K."/>
        </authorList>
    </citation>
    <scope>NUCLEOTIDE SEQUENCE [LARGE SCALE GENOMIC DNA]</scope>
    <source>
        <strain evidence="2 3">HLY7-15</strain>
    </source>
</reference>
<name>A0ABS6XDT7_9BACT</name>
<dbReference type="EMBL" id="JAHWXQ010000003">
    <property type="protein sequence ID" value="MBW3366150.1"/>
    <property type="molecule type" value="Genomic_DNA"/>
</dbReference>
<dbReference type="RefSeq" id="WP_199110637.1">
    <property type="nucleotide sequence ID" value="NZ_JAHWXQ010000003.1"/>
</dbReference>
<evidence type="ECO:0000256" key="1">
    <source>
        <dbReference type="SAM" id="SignalP"/>
    </source>
</evidence>
<feature type="chain" id="PRO_5046112905" evidence="1">
    <location>
        <begin position="19"/>
        <end position="121"/>
    </location>
</feature>
<keyword evidence="3" id="KW-1185">Reference proteome</keyword>
<organism evidence="2 3">
    <name type="scientific">Pontibacter populi</name>
    <dbReference type="NCBI Taxonomy" id="890055"/>
    <lineage>
        <taxon>Bacteria</taxon>
        <taxon>Pseudomonadati</taxon>
        <taxon>Bacteroidota</taxon>
        <taxon>Cytophagia</taxon>
        <taxon>Cytophagales</taxon>
        <taxon>Hymenobacteraceae</taxon>
        <taxon>Pontibacter</taxon>
    </lineage>
</organism>
<proteinExistence type="predicted"/>
<feature type="signal peptide" evidence="1">
    <location>
        <begin position="1"/>
        <end position="18"/>
    </location>
</feature>
<sequence length="121" mass="13770">MKRILFFLLMLITCFNLAGGYAIAASVISHGGTESLPSIPTNPGQYHLKKSTVDLQVVQVKKDDSENDELFLPVLFDSSNNQVYSYIPDFKLFNKHFLLHYGTSIKDKELSAYILHQNFRL</sequence>
<dbReference type="Proteomes" id="UP000774935">
    <property type="component" value="Unassembled WGS sequence"/>
</dbReference>
<evidence type="ECO:0000313" key="2">
    <source>
        <dbReference type="EMBL" id="MBW3366150.1"/>
    </source>
</evidence>
<keyword evidence="1" id="KW-0732">Signal</keyword>